<keyword evidence="2" id="KW-1133">Transmembrane helix</keyword>
<evidence type="ECO:0000313" key="3">
    <source>
        <dbReference type="EMBL" id="MFC4635034.1"/>
    </source>
</evidence>
<feature type="transmembrane region" description="Helical" evidence="2">
    <location>
        <begin position="20"/>
        <end position="36"/>
    </location>
</feature>
<keyword evidence="2" id="KW-0472">Membrane</keyword>
<keyword evidence="4" id="KW-1185">Reference proteome</keyword>
<dbReference type="RefSeq" id="WP_379979863.1">
    <property type="nucleotide sequence ID" value="NZ_JBHSFV010000008.1"/>
</dbReference>
<keyword evidence="2" id="KW-0812">Transmembrane</keyword>
<proteinExistence type="predicted"/>
<feature type="transmembrane region" description="Helical" evidence="2">
    <location>
        <begin position="42"/>
        <end position="61"/>
    </location>
</feature>
<sequence length="744" mass="83877">MEGTKLIQQFTKRWQSLRALEAVLYGIGAGICVGLTTQNIVWGMLLFCVVAVVALVIIRPWQLSNEKSSRYIDDHLNTAEYSSSLLLTPAVGLSGLAQLQREKITTRLASEIKHVKPQTKLKKAILAAAVLALIGVLMSVFYTMGIASNTPNAAEEPLIVFQATDSVVPAYEPPVVLHQKVMIAYPAYTQMATNSSSDLNVKVVEGTRLSWKLGFNQPVREVRLEGLGEKDVIMTSQKNGNPNEYVTQSMIPQASGYYNVRFTDSLGAQYVSDLYSVEVVKDKAPTIEIKDIPQFTSFDFDDDKVLNFTAEMVDDFGLKTTFIIATVSKGAGESVKFREEKLAFDQKLVQGSKKARLSKNIRLDELKMELGDELYFYVEVQDQKTPIPNSTRSETFFAVIKDTVSDGFGVEGTMGADLMPDYFRSQRQLIIDTEKLISERNQIPLQEFKSRSNELGFDQKALRLKYGKFMGDEADSGIAVTPDIEETDFDPDDPTANYRHDHDSENEHNLVEEHHDEHEHEGEEDEEDKSGFEAYMHDHDNPEESTLFTASLKGKLKNAMAQMWDAELYLRLAEPEKSLPYQYKALKLIQEIKNSARIYVHRIGFDPPPIKEEKRLSGDLDEIDNFYKQQDMNDKSMYAAMQESVTILEKRLTEGSRITAKDRVVFAQAGKELAALAIEEPSKHLKTLQELSWLTEEKPQPIVVLESVRQGLLQALPDVDANPVVRHQYRGALEKAFIQELKSQ</sequence>
<evidence type="ECO:0000256" key="1">
    <source>
        <dbReference type="SAM" id="MobiDB-lite"/>
    </source>
</evidence>
<name>A0ABV9HYL1_9FLAO</name>
<feature type="region of interest" description="Disordered" evidence="1">
    <location>
        <begin position="477"/>
        <end position="504"/>
    </location>
</feature>
<reference evidence="4" key="1">
    <citation type="journal article" date="2019" name="Int. J. Syst. Evol. Microbiol.">
        <title>The Global Catalogue of Microorganisms (GCM) 10K type strain sequencing project: providing services to taxonomists for standard genome sequencing and annotation.</title>
        <authorList>
            <consortium name="The Broad Institute Genomics Platform"/>
            <consortium name="The Broad Institute Genome Sequencing Center for Infectious Disease"/>
            <person name="Wu L."/>
            <person name="Ma J."/>
        </authorList>
    </citation>
    <scope>NUCLEOTIDE SEQUENCE [LARGE SCALE GENOMIC DNA]</scope>
    <source>
        <strain evidence="4">YJ-61-S</strain>
    </source>
</reference>
<dbReference type="EMBL" id="JBHSFV010000008">
    <property type="protein sequence ID" value="MFC4635034.1"/>
    <property type="molecule type" value="Genomic_DNA"/>
</dbReference>
<organism evidence="3 4">
    <name type="scientific">Dokdonia ponticola</name>
    <dbReference type="NCBI Taxonomy" id="2041041"/>
    <lineage>
        <taxon>Bacteria</taxon>
        <taxon>Pseudomonadati</taxon>
        <taxon>Bacteroidota</taxon>
        <taxon>Flavobacteriia</taxon>
        <taxon>Flavobacteriales</taxon>
        <taxon>Flavobacteriaceae</taxon>
        <taxon>Dokdonia</taxon>
    </lineage>
</organism>
<protein>
    <submittedName>
        <fullName evidence="3">Tryptophan-rich sensory protein</fullName>
    </submittedName>
</protein>
<dbReference type="Proteomes" id="UP001596043">
    <property type="component" value="Unassembled WGS sequence"/>
</dbReference>
<feature type="compositionally biased region" description="Acidic residues" evidence="1">
    <location>
        <begin position="483"/>
        <end position="493"/>
    </location>
</feature>
<gene>
    <name evidence="3" type="ORF">ACFO3O_14025</name>
</gene>
<feature type="transmembrane region" description="Helical" evidence="2">
    <location>
        <begin position="124"/>
        <end position="144"/>
    </location>
</feature>
<accession>A0ABV9HYL1</accession>
<comment type="caution">
    <text evidence="3">The sequence shown here is derived from an EMBL/GenBank/DDBJ whole genome shotgun (WGS) entry which is preliminary data.</text>
</comment>
<evidence type="ECO:0000313" key="4">
    <source>
        <dbReference type="Proteomes" id="UP001596043"/>
    </source>
</evidence>
<evidence type="ECO:0000256" key="2">
    <source>
        <dbReference type="SAM" id="Phobius"/>
    </source>
</evidence>